<evidence type="ECO:0000313" key="1">
    <source>
        <dbReference type="EMBL" id="EDL77215.1"/>
    </source>
</evidence>
<dbReference type="Proteomes" id="UP000234681">
    <property type="component" value="Chromosome 8"/>
</dbReference>
<evidence type="ECO:0000313" key="2">
    <source>
        <dbReference type="Proteomes" id="UP000234681"/>
    </source>
</evidence>
<reference evidence="1 2" key="1">
    <citation type="submission" date="2005-09" db="EMBL/GenBank/DDBJ databases">
        <authorList>
            <person name="Mural R.J."/>
            <person name="Li P.W."/>
            <person name="Adams M.D."/>
            <person name="Amanatides P.G."/>
            <person name="Baden-Tillson H."/>
            <person name="Barnstead M."/>
            <person name="Chin S.H."/>
            <person name="Dew I."/>
            <person name="Evans C.A."/>
            <person name="Ferriera S."/>
            <person name="Flanigan M."/>
            <person name="Fosler C."/>
            <person name="Glodek A."/>
            <person name="Gu Z."/>
            <person name="Holt R.A."/>
            <person name="Jennings D."/>
            <person name="Kraft C.L."/>
            <person name="Lu F."/>
            <person name="Nguyen T."/>
            <person name="Nusskern D.R."/>
            <person name="Pfannkoch C.M."/>
            <person name="Sitter C."/>
            <person name="Sutton G.G."/>
            <person name="Venter J.C."/>
            <person name="Wang Z."/>
            <person name="Woodage T."/>
            <person name="Zheng X.H."/>
            <person name="Zhong F."/>
        </authorList>
    </citation>
    <scope>NUCLEOTIDE SEQUENCE [LARGE SCALE GENOMIC DNA]</scope>
    <source>
        <strain>BN</strain>
        <strain evidence="2">Sprague-Dawley</strain>
    </source>
</reference>
<name>A6I313_RAT</name>
<accession>A6I313</accession>
<proteinExistence type="predicted"/>
<gene>
    <name evidence="1" type="ORF">rCG_25462</name>
</gene>
<protein>
    <submittedName>
        <fullName evidence="1">RCG25462</fullName>
    </submittedName>
</protein>
<organism evidence="1 2">
    <name type="scientific">Rattus norvegicus</name>
    <name type="common">Rat</name>
    <dbReference type="NCBI Taxonomy" id="10116"/>
    <lineage>
        <taxon>Eukaryota</taxon>
        <taxon>Metazoa</taxon>
        <taxon>Chordata</taxon>
        <taxon>Craniata</taxon>
        <taxon>Vertebrata</taxon>
        <taxon>Euteleostomi</taxon>
        <taxon>Mammalia</taxon>
        <taxon>Eutheria</taxon>
        <taxon>Euarchontoglires</taxon>
        <taxon>Glires</taxon>
        <taxon>Rodentia</taxon>
        <taxon>Myomorpha</taxon>
        <taxon>Muroidea</taxon>
        <taxon>Muridae</taxon>
        <taxon>Murinae</taxon>
        <taxon>Rattus</taxon>
    </lineage>
</organism>
<dbReference type="EMBL" id="CH473954">
    <property type="protein sequence ID" value="EDL77215.1"/>
    <property type="molecule type" value="Genomic_DNA"/>
</dbReference>
<sequence>MSSIPSNHMVAHNHL</sequence>